<evidence type="ECO:0000256" key="1">
    <source>
        <dbReference type="SAM" id="MobiDB-lite"/>
    </source>
</evidence>
<feature type="region of interest" description="Disordered" evidence="1">
    <location>
        <begin position="179"/>
        <end position="236"/>
    </location>
</feature>
<comment type="caution">
    <text evidence="2">The sequence shown here is derived from an EMBL/GenBank/DDBJ whole genome shotgun (WGS) entry which is preliminary data.</text>
</comment>
<proteinExistence type="predicted"/>
<dbReference type="EMBL" id="SRMA01025241">
    <property type="protein sequence ID" value="TRY97148.1"/>
    <property type="molecule type" value="Genomic_DNA"/>
</dbReference>
<name>A0A553R4N5_9TELE</name>
<dbReference type="Proteomes" id="UP000316079">
    <property type="component" value="Unassembled WGS sequence"/>
</dbReference>
<keyword evidence="3" id="KW-1185">Reference proteome</keyword>
<protein>
    <submittedName>
        <fullName evidence="2">Uncharacterized protein</fullName>
    </submittedName>
</protein>
<accession>A0A553R4N5</accession>
<evidence type="ECO:0000313" key="3">
    <source>
        <dbReference type="Proteomes" id="UP000316079"/>
    </source>
</evidence>
<feature type="region of interest" description="Disordered" evidence="1">
    <location>
        <begin position="53"/>
        <end position="76"/>
    </location>
</feature>
<reference evidence="2 3" key="1">
    <citation type="journal article" date="2019" name="Sci. Data">
        <title>Hybrid genome assembly and annotation of Danionella translucida.</title>
        <authorList>
            <person name="Kadobianskyi M."/>
            <person name="Schulze L."/>
            <person name="Schuelke M."/>
            <person name="Judkewitz B."/>
        </authorList>
    </citation>
    <scope>NUCLEOTIDE SEQUENCE [LARGE SCALE GENOMIC DNA]</scope>
    <source>
        <strain evidence="2 3">Bolton</strain>
    </source>
</reference>
<evidence type="ECO:0000313" key="2">
    <source>
        <dbReference type="EMBL" id="TRY97148.1"/>
    </source>
</evidence>
<feature type="compositionally biased region" description="Polar residues" evidence="1">
    <location>
        <begin position="217"/>
        <end position="229"/>
    </location>
</feature>
<feature type="compositionally biased region" description="Polar residues" evidence="1">
    <location>
        <begin position="179"/>
        <end position="188"/>
    </location>
</feature>
<organism evidence="2 3">
    <name type="scientific">Danionella cerebrum</name>
    <dbReference type="NCBI Taxonomy" id="2873325"/>
    <lineage>
        <taxon>Eukaryota</taxon>
        <taxon>Metazoa</taxon>
        <taxon>Chordata</taxon>
        <taxon>Craniata</taxon>
        <taxon>Vertebrata</taxon>
        <taxon>Euteleostomi</taxon>
        <taxon>Actinopterygii</taxon>
        <taxon>Neopterygii</taxon>
        <taxon>Teleostei</taxon>
        <taxon>Ostariophysi</taxon>
        <taxon>Cypriniformes</taxon>
        <taxon>Danionidae</taxon>
        <taxon>Danioninae</taxon>
        <taxon>Danionella</taxon>
    </lineage>
</organism>
<gene>
    <name evidence="2" type="ORF">DNTS_032797</name>
</gene>
<dbReference type="AlphaFoldDB" id="A0A553R4N5"/>
<sequence length="551" mass="60303">MELKILEKDMSSSGRSTAPCRITGAHLAPLDGGHSAPNPALLVHHLTLMLSDRKQPTAAPPLRQSRTKRNMSSSWESVTPVGVKGMLGTGVRLFLKSLSKLLREEGLVLTQHRLRFSSQTQFQFGGLRLPEANTEISELSSDRAVCQTHPSAAGNEGVTTTPKPWVALQSSGCRAQTLGSTCQRSASDSGIPEIDPTDRRKSIHTSIQETRVKTSRRSSGSTQQLISDQHSLRETSRPEQLLRITARCQAYETFLSRSRSAADASEHFHLRQEILCSTPAGVLELSGLFRLKNEKQPKRILRVLDRTSLEKSAFVSGHHPAPSFAMVAMATALKSQAQVSEKRGAQSSFCVGSVPGLGFESITAPFESRRHTCTRTLAICDAWSESRGEVPLKTFCGARTDRSGLQTKPSGRATFLKLSSRSCAIESKHTNSSSSGSAGLRRRQECLNSKTLSPNTPRIPDAQKTIKAPLTSGNTTLSHVVANGEGERTSPSVREIQFESCGDTHRHHHHLLTCSDAAQQVRSLVFTHRSIMAKHEASEEQELMYSTYHSR</sequence>